<sequence>MVPIIADEKRQAIAVRLADIKATQEQIIKIEEQLLTQSNDAEIRKRLSDFIRDDRKNLTVIDNAIIQYGVKGEARPLVYEMGNKLEESIQGDKLSAYDKFSQLELLKHAAAMAGITLHKAAQVVGADIDAAIAPLNTVNFENRSHQEQLKGILEILGTRELTGQDPDQGLWARVQDSLAALTGVFGSVTSRGEGGPDMKVTDYVHMDHQKVSTLFAQIQDTNDPDKQLEFFNQLYGDLSAHAHAEEQTWYADLKRFDDSLSKAEYAYQDQAELEAMLEEVRRNGIGGDFKARIAQLQDKVQSHVNFEEAELFAKLRQHFSDEQLREMGKQFQMAKSRFQDVSQQQAPSTR</sequence>
<dbReference type="PANTHER" id="PTHR35585:SF1">
    <property type="entry name" value="HHE DOMAIN PROTEIN (AFU_ORTHOLOGUE AFUA_4G00730)"/>
    <property type="match status" value="1"/>
</dbReference>
<dbReference type="eggNOG" id="COG5592">
    <property type="taxonomic scope" value="Bacteria"/>
</dbReference>
<accession>U5QFI8</accession>
<dbReference type="PANTHER" id="PTHR35585">
    <property type="entry name" value="HHE DOMAIN PROTEIN (AFU_ORTHOLOGUE AFUA_4G00730)"/>
    <property type="match status" value="1"/>
</dbReference>
<dbReference type="RefSeq" id="WP_023171346.1">
    <property type="nucleotide sequence ID" value="NC_022600.1"/>
</dbReference>
<dbReference type="OrthoDB" id="509872at2"/>
<dbReference type="InterPro" id="IPR012312">
    <property type="entry name" value="Hemerythrin-like"/>
</dbReference>
<dbReference type="AlphaFoldDB" id="U5QFI8"/>
<dbReference type="HOGENOM" id="CLU_791874_0_0_3"/>
<dbReference type="PATRIC" id="fig|1183438.3.peg.107"/>
<gene>
    <name evidence="2" type="ORF">GKIL_0107</name>
</gene>
<keyword evidence="3" id="KW-1185">Reference proteome</keyword>
<reference evidence="2 3" key="1">
    <citation type="journal article" date="2013" name="PLoS ONE">
        <title>Cultivation and Complete Genome Sequencing of Gloeobacter kilaueensis sp. nov., from a Lava Cave in Kilauea Caldera, Hawai'i.</title>
        <authorList>
            <person name="Saw J.H."/>
            <person name="Schatz M."/>
            <person name="Brown M.V."/>
            <person name="Kunkel D.D."/>
            <person name="Foster J.S."/>
            <person name="Shick H."/>
            <person name="Christensen S."/>
            <person name="Hou S."/>
            <person name="Wan X."/>
            <person name="Donachie S.P."/>
        </authorList>
    </citation>
    <scope>NUCLEOTIDE SEQUENCE [LARGE SCALE GENOMIC DNA]</scope>
    <source>
        <strain evidence="3">JS</strain>
    </source>
</reference>
<name>U5QFI8_GLOK1</name>
<evidence type="ECO:0000313" key="2">
    <source>
        <dbReference type="EMBL" id="AGY56354.1"/>
    </source>
</evidence>
<dbReference type="KEGG" id="glj:GKIL_0107"/>
<dbReference type="STRING" id="1183438.GKIL_0107"/>
<proteinExistence type="predicted"/>
<dbReference type="Pfam" id="PF01814">
    <property type="entry name" value="Hemerythrin"/>
    <property type="match status" value="1"/>
</dbReference>
<dbReference type="EMBL" id="CP003587">
    <property type="protein sequence ID" value="AGY56354.1"/>
    <property type="molecule type" value="Genomic_DNA"/>
</dbReference>
<dbReference type="Proteomes" id="UP000017396">
    <property type="component" value="Chromosome"/>
</dbReference>
<organism evidence="2 3">
    <name type="scientific">Gloeobacter kilaueensis (strain ATCC BAA-2537 / CCAP 1431/1 / ULC 316 / JS1)</name>
    <dbReference type="NCBI Taxonomy" id="1183438"/>
    <lineage>
        <taxon>Bacteria</taxon>
        <taxon>Bacillati</taxon>
        <taxon>Cyanobacteriota</taxon>
        <taxon>Cyanophyceae</taxon>
        <taxon>Gloeobacterales</taxon>
        <taxon>Gloeobacteraceae</taxon>
        <taxon>Gloeobacter</taxon>
    </lineage>
</organism>
<protein>
    <submittedName>
        <fullName evidence="2">Hemerythrin HHE cation binding domain protein</fullName>
    </submittedName>
</protein>
<evidence type="ECO:0000259" key="1">
    <source>
        <dbReference type="Pfam" id="PF01814"/>
    </source>
</evidence>
<dbReference type="Gene3D" id="1.20.120.520">
    <property type="entry name" value="nmb1532 protein domain like"/>
    <property type="match status" value="1"/>
</dbReference>
<evidence type="ECO:0000313" key="3">
    <source>
        <dbReference type="Proteomes" id="UP000017396"/>
    </source>
</evidence>
<feature type="domain" description="Hemerythrin-like" evidence="1">
    <location>
        <begin position="201"/>
        <end position="315"/>
    </location>
</feature>